<feature type="compositionally biased region" description="Gly residues" evidence="1">
    <location>
        <begin position="455"/>
        <end position="468"/>
    </location>
</feature>
<feature type="compositionally biased region" description="Basic and acidic residues" evidence="1">
    <location>
        <begin position="589"/>
        <end position="608"/>
    </location>
</feature>
<feature type="region of interest" description="Disordered" evidence="1">
    <location>
        <begin position="452"/>
        <end position="505"/>
    </location>
</feature>
<evidence type="ECO:0000256" key="1">
    <source>
        <dbReference type="SAM" id="MobiDB-lite"/>
    </source>
</evidence>
<feature type="compositionally biased region" description="Low complexity" evidence="1">
    <location>
        <begin position="96"/>
        <end position="107"/>
    </location>
</feature>
<name>A0A6V7PGR2_ANACO</name>
<protein>
    <submittedName>
        <fullName evidence="2">Uncharacterized protein</fullName>
    </submittedName>
</protein>
<feature type="region of interest" description="Disordered" evidence="1">
    <location>
        <begin position="370"/>
        <end position="427"/>
    </location>
</feature>
<dbReference type="AlphaFoldDB" id="A0A6V7PGR2"/>
<reference evidence="2" key="1">
    <citation type="submission" date="2020-07" db="EMBL/GenBank/DDBJ databases">
        <authorList>
            <person name="Lin J."/>
        </authorList>
    </citation>
    <scope>NUCLEOTIDE SEQUENCE</scope>
</reference>
<feature type="region of interest" description="Disordered" evidence="1">
    <location>
        <begin position="47"/>
        <end position="66"/>
    </location>
</feature>
<feature type="compositionally biased region" description="Basic residues" evidence="1">
    <location>
        <begin position="389"/>
        <end position="399"/>
    </location>
</feature>
<organism evidence="2">
    <name type="scientific">Ananas comosus var. bracteatus</name>
    <name type="common">red pineapple</name>
    <dbReference type="NCBI Taxonomy" id="296719"/>
    <lineage>
        <taxon>Eukaryota</taxon>
        <taxon>Viridiplantae</taxon>
        <taxon>Streptophyta</taxon>
        <taxon>Embryophyta</taxon>
        <taxon>Tracheophyta</taxon>
        <taxon>Spermatophyta</taxon>
        <taxon>Magnoliopsida</taxon>
        <taxon>Liliopsida</taxon>
        <taxon>Poales</taxon>
        <taxon>Bromeliaceae</taxon>
        <taxon>Bromelioideae</taxon>
        <taxon>Ananas</taxon>
    </lineage>
</organism>
<feature type="region of interest" description="Disordered" evidence="1">
    <location>
        <begin position="1"/>
        <end position="26"/>
    </location>
</feature>
<feature type="region of interest" description="Disordered" evidence="1">
    <location>
        <begin position="574"/>
        <end position="608"/>
    </location>
</feature>
<accession>A0A6V7PGR2</accession>
<dbReference type="EMBL" id="LR862130">
    <property type="protein sequence ID" value="CAD1830040.1"/>
    <property type="molecule type" value="Genomic_DNA"/>
</dbReference>
<proteinExistence type="predicted"/>
<sequence>MRDGNQRRSAEHERVRGTTVRDLGEGSAAVRRIRTALGERGARLQGPVRARALPPRQAQGARPSAARGGALCSAARAPRGGGALCGRAPGRRAEAGRSAGARPGAGARCRRARPAAPPRGWALSGRAPGRGWRACSSARGAAASSYYPSGASGPWQQGTKVLTEGRLRRGRAARHLRSVLGERRLPPTTRAEHPAPWHPGGTKVLTEGYVFERPHGRAEPRHLRAKLPVLAERRLPPTTRAEHPAPWHPGGTKVLTEGYVFERPHGRAESKAFACKIGRFGRAAASSYYPSGASGPVAPRGYEAAASSYYPSGASGPVAPRGYEGAHRGVRFRAAARACRKQGICGKNCPFWPSGGFLLLPERSLCPRGTPGVRRCSPRGTFSSGRTGGPKRRHLRAKLPPRGCFGRAAGGERRRQPGPAWLAGRDGRAKTKAFAGRFAAGGAVLAERLAASVGGSPGPRGLRGGTGGPKPRHLLADFSPAGLFSPSGGRRQPRPSRLAGRDGRAKTGRLAGRFAAGGAVFAERRAAAGRAVVACGTGRAGQNQATCGQICRRWGCFRRAAAAARALVGEPRPRHLRAVPPPRGCFHRATSDERRRQPGPESRDRERGTCEQICRERGCFGRAASGGGRLATGIVWLRSFVAANAVGRAVAVLPRDYGGTRRPSPFKYFLASAANGPGQNGK</sequence>
<gene>
    <name evidence="2" type="ORF">CB5_LOCUS13251</name>
</gene>
<feature type="region of interest" description="Disordered" evidence="1">
    <location>
        <begin position="88"/>
        <end position="129"/>
    </location>
</feature>
<evidence type="ECO:0000313" key="2">
    <source>
        <dbReference type="EMBL" id="CAD1830040.1"/>
    </source>
</evidence>
<feature type="compositionally biased region" description="Basic and acidic residues" evidence="1">
    <location>
        <begin position="1"/>
        <end position="16"/>
    </location>
</feature>